<gene>
    <name evidence="1" type="ORF">JAO78_005165</name>
</gene>
<organism evidence="1 2">
    <name type="scientific">Alishewanella maricola</name>
    <dbReference type="NCBI Taxonomy" id="2795740"/>
    <lineage>
        <taxon>Bacteria</taxon>
        <taxon>Pseudomonadati</taxon>
        <taxon>Pseudomonadota</taxon>
        <taxon>Gammaproteobacteria</taxon>
        <taxon>Alteromonadales</taxon>
        <taxon>Alteromonadaceae</taxon>
        <taxon>Alishewanella</taxon>
    </lineage>
</organism>
<name>A0ABS8C1K4_9ALTE</name>
<dbReference type="EMBL" id="JAEINI020000002">
    <property type="protein sequence ID" value="MCB5226201.1"/>
    <property type="molecule type" value="Genomic_DNA"/>
</dbReference>
<reference evidence="1 2" key="1">
    <citation type="submission" date="2021-10" db="EMBL/GenBank/DDBJ databases">
        <title>Alishewanella koreense sp. nov. isolated from seawater of southwestern coast in South Korea and the proposal for the reclassification of Rheinheimera perlucida and Rheinheimera tuosuensis as Arsukibacterium perlucida and Arsukibacterium tuosuensis.</title>
        <authorList>
            <person name="Kim K.H."/>
            <person name="Ruan W."/>
            <person name="Kim K.R."/>
            <person name="Baek J.H."/>
            <person name="Jeon C.O."/>
        </authorList>
    </citation>
    <scope>NUCLEOTIDE SEQUENCE [LARGE SCALE GENOMIC DNA]</scope>
    <source>
        <strain evidence="1 2">16-MA</strain>
    </source>
</reference>
<sequence length="159" mass="17547">MSILTQGTHVYFIDPADDSVVQVRGATAFNPGGAPSDQIETTALEDFDRKYKKGMRTPGQASLTVQADPNQTSHVRMHELSESNDQTQQTVKWVVGWSDGSAPPTVGVDGDWELPTTRTWYQFEGYISDFPFDFALNTVVTTQVTIQRTGGSAWLKKST</sequence>
<dbReference type="Pfam" id="PF16460">
    <property type="entry name" value="Phage_TTP_11"/>
    <property type="match status" value="1"/>
</dbReference>
<dbReference type="InterPro" id="IPR032495">
    <property type="entry name" value="Phage_TTP_11"/>
</dbReference>
<accession>A0ABS8C1K4</accession>
<keyword evidence="2" id="KW-1185">Reference proteome</keyword>
<proteinExistence type="predicted"/>
<evidence type="ECO:0000313" key="2">
    <source>
        <dbReference type="Proteomes" id="UP000633814"/>
    </source>
</evidence>
<dbReference type="Gene3D" id="4.10.410.40">
    <property type="match status" value="1"/>
</dbReference>
<comment type="caution">
    <text evidence="1">The sequence shown here is derived from an EMBL/GenBank/DDBJ whole genome shotgun (WGS) entry which is preliminary data.</text>
</comment>
<dbReference type="RefSeq" id="WP_226750287.1">
    <property type="nucleotide sequence ID" value="NZ_JAEINI020000002.1"/>
</dbReference>
<protein>
    <submittedName>
        <fullName evidence="1">Phage tail protein</fullName>
    </submittedName>
</protein>
<evidence type="ECO:0000313" key="1">
    <source>
        <dbReference type="EMBL" id="MCB5226201.1"/>
    </source>
</evidence>
<dbReference type="Proteomes" id="UP000633814">
    <property type="component" value="Unassembled WGS sequence"/>
</dbReference>